<comment type="caution">
    <text evidence="1">The sequence shown here is derived from an EMBL/GenBank/DDBJ whole genome shotgun (WGS) entry which is preliminary data.</text>
</comment>
<sequence>MQNNLKFLAFLGACFVVATIFLTRQTDEVLIQHDDGDKTKKELVTISNSNDGCRRSCLYRQNKIYFVHSPAGLGDRKSIMKRLAQVAGYLCAQVVLPPPSYLLTSDHNKGQDISTSLEWRDFYNLTFIQDNVPAIKSAKQEFGKDASTTMDWNDVPVFDTTSNASQYKNWLHVISEDGQWKRDFAKVVDYSFRYASSKNHGFIWEWKGSLHNADIFKEPLDGPSADVKSTLSSNGDIYKPSMRPLLELYCSVNGIKNRTNEQCKGCVYTNDDVDPIMVKVMKKELEDRIQSLALDQSYFGHLHIRRGDSINDCDTSIPSMKDFLHCSLNNTKDLGRNITLLMTSDEDDEEYRLKILSIFDKERSYSHISILDIDAIAMNMLEDAIERKVIAQEVVSNYYIYNLEYMLRDWHSKVVDFHLIHRRSTCKKCIRIRKRLDKQYTEIEDNY</sequence>
<reference evidence="1 2" key="1">
    <citation type="journal article" date="2021" name="Sci. Rep.">
        <title>The genome of the diatom Chaetoceros tenuissimus carries an ancient integrated fragment of an extant virus.</title>
        <authorList>
            <person name="Hongo Y."/>
            <person name="Kimura K."/>
            <person name="Takaki Y."/>
            <person name="Yoshida Y."/>
            <person name="Baba S."/>
            <person name="Kobayashi G."/>
            <person name="Nagasaki K."/>
            <person name="Hano T."/>
            <person name="Tomaru Y."/>
        </authorList>
    </citation>
    <scope>NUCLEOTIDE SEQUENCE [LARGE SCALE GENOMIC DNA]</scope>
    <source>
        <strain evidence="1 2">NIES-3715</strain>
    </source>
</reference>
<accession>A0AAD3H1R1</accession>
<dbReference type="EMBL" id="BLLK01000022">
    <property type="protein sequence ID" value="GFH47101.1"/>
    <property type="molecule type" value="Genomic_DNA"/>
</dbReference>
<proteinExistence type="predicted"/>
<gene>
    <name evidence="1" type="ORF">CTEN210_03576</name>
</gene>
<keyword evidence="2" id="KW-1185">Reference proteome</keyword>
<dbReference type="AlphaFoldDB" id="A0AAD3H1R1"/>
<name>A0AAD3H1R1_9STRA</name>
<evidence type="ECO:0000313" key="1">
    <source>
        <dbReference type="EMBL" id="GFH47101.1"/>
    </source>
</evidence>
<organism evidence="1 2">
    <name type="scientific">Chaetoceros tenuissimus</name>
    <dbReference type="NCBI Taxonomy" id="426638"/>
    <lineage>
        <taxon>Eukaryota</taxon>
        <taxon>Sar</taxon>
        <taxon>Stramenopiles</taxon>
        <taxon>Ochrophyta</taxon>
        <taxon>Bacillariophyta</taxon>
        <taxon>Coscinodiscophyceae</taxon>
        <taxon>Chaetocerotophycidae</taxon>
        <taxon>Chaetocerotales</taxon>
        <taxon>Chaetocerotaceae</taxon>
        <taxon>Chaetoceros</taxon>
    </lineage>
</organism>
<evidence type="ECO:0000313" key="2">
    <source>
        <dbReference type="Proteomes" id="UP001054902"/>
    </source>
</evidence>
<dbReference type="Proteomes" id="UP001054902">
    <property type="component" value="Unassembled WGS sequence"/>
</dbReference>
<protein>
    <submittedName>
        <fullName evidence="1">Uncharacterized protein</fullName>
    </submittedName>
</protein>